<dbReference type="PANTHER" id="PTHR35565:SF3">
    <property type="entry name" value="TYPE VI SECRETION SYSTEM SHEATH PROTEIN TSSC1"/>
    <property type="match status" value="1"/>
</dbReference>
<reference evidence="3 4" key="1">
    <citation type="submission" date="2018-12" db="EMBL/GenBank/DDBJ databases">
        <authorList>
            <consortium name="Pathogen Informatics"/>
        </authorList>
    </citation>
    <scope>NUCLEOTIDE SEQUENCE [LARGE SCALE GENOMIC DNA]</scope>
    <source>
        <strain evidence="3 4">NCTC10296</strain>
    </source>
</reference>
<organism evidence="3 4">
    <name type="scientific">Neisseria canis</name>
    <dbReference type="NCBI Taxonomy" id="493"/>
    <lineage>
        <taxon>Bacteria</taxon>
        <taxon>Pseudomonadati</taxon>
        <taxon>Pseudomonadota</taxon>
        <taxon>Betaproteobacteria</taxon>
        <taxon>Neisseriales</taxon>
        <taxon>Neisseriaceae</taxon>
        <taxon>Neisseria</taxon>
    </lineage>
</organism>
<dbReference type="AlphaFoldDB" id="A0A1X3CR61"/>
<dbReference type="InterPro" id="IPR044031">
    <property type="entry name" value="TssC1_N"/>
</dbReference>
<dbReference type="EMBL" id="LR134313">
    <property type="protein sequence ID" value="VEF00418.1"/>
    <property type="molecule type" value="Genomic_DNA"/>
</dbReference>
<keyword evidence="4" id="KW-1185">Reference proteome</keyword>
<proteinExistence type="predicted"/>
<evidence type="ECO:0000313" key="3">
    <source>
        <dbReference type="EMBL" id="VEF00418.1"/>
    </source>
</evidence>
<evidence type="ECO:0000259" key="1">
    <source>
        <dbReference type="Pfam" id="PF05943"/>
    </source>
</evidence>
<dbReference type="Pfam" id="PF18945">
    <property type="entry name" value="VipB_2"/>
    <property type="match status" value="1"/>
</dbReference>
<dbReference type="InterPro" id="IPR010269">
    <property type="entry name" value="T6SS_TssC-like"/>
</dbReference>
<dbReference type="PANTHER" id="PTHR35565">
    <property type="entry name" value="CYTOPLASMIC PROTEIN-RELATED"/>
    <property type="match status" value="1"/>
</dbReference>
<evidence type="ECO:0000313" key="4">
    <source>
        <dbReference type="Proteomes" id="UP000279284"/>
    </source>
</evidence>
<name>A0A1X3CR61_9NEIS</name>
<dbReference type="OrthoDB" id="9764000at2"/>
<dbReference type="InterPro" id="IPR044032">
    <property type="entry name" value="TssC1_C"/>
</dbReference>
<dbReference type="Pfam" id="PF05943">
    <property type="entry name" value="VipB"/>
    <property type="match status" value="1"/>
</dbReference>
<dbReference type="STRING" id="493.BWD07_11075"/>
<sequence>MAEKQLDIQGGGGAQTAFAASEFEQLLQKEFKPKTEEAKSAVTNAVATLAQQALQNVVTISDDTYQTIEAIIAELDRKLSEQINLILHHEDFQKLEGEWRGLHHLVTNTETDTLLKIKVLPISKKEVARNLKRFKGTAWDQSPLFKRIYEEEYGQFGGEPFGCLVGDYYFDHSAPDVEMLNSLEKIAAAAHCPFIAGASPKLMQMESWQELANPRDLSKIFQNAEYAPWRSLRDSEDSRYIGLALPRFLSRLPYGASTNPVDEFDFEEETEGADHNKYTWANAAYAMAVNINRSFKYYGWCTSIRGVESGGIVENLPCHTFPTDDGGVDMKCPTEIAISDRREAELAALGFMPLIHRKNTDLAAFIGAQSLHKPAEYYDPDATANARLSARLPYLFACCRFAHYLKCIVRDKVGSFREREDMERWLNEWIMNYVDGDPINSTQETKARKPLAAAEVVVEEVEDNPGYYTSKFFLRPHYQLEGLTVSLRLVSKLPSAKQE</sequence>
<protein>
    <submittedName>
        <fullName evidence="3">Uncharacterized protein conserved in bacteria</fullName>
    </submittedName>
</protein>
<dbReference type="KEGG" id="nci:NCTC10296_00844"/>
<gene>
    <name evidence="3" type="ORF">NCTC10296_00844</name>
</gene>
<dbReference type="NCBIfam" id="TIGR03355">
    <property type="entry name" value="VI_chp_2"/>
    <property type="match status" value="1"/>
</dbReference>
<evidence type="ECO:0000259" key="2">
    <source>
        <dbReference type="Pfam" id="PF18945"/>
    </source>
</evidence>
<accession>A0A1X3CR61</accession>
<feature type="domain" description="TssC1 N-terminal" evidence="1">
    <location>
        <begin position="70"/>
        <end position="372"/>
    </location>
</feature>
<dbReference type="RefSeq" id="WP_085363575.1">
    <property type="nucleotide sequence ID" value="NZ_CAUJPY010000036.1"/>
</dbReference>
<feature type="domain" description="TssC1 C-terminal" evidence="2">
    <location>
        <begin position="382"/>
        <end position="493"/>
    </location>
</feature>
<dbReference type="Proteomes" id="UP000279284">
    <property type="component" value="Chromosome"/>
</dbReference>